<dbReference type="InterPro" id="IPR001647">
    <property type="entry name" value="HTH_TetR"/>
</dbReference>
<evidence type="ECO:0000256" key="5">
    <source>
        <dbReference type="PROSITE-ProRule" id="PRU00335"/>
    </source>
</evidence>
<dbReference type="OrthoDB" id="9816296at2"/>
<evidence type="ECO:0000256" key="4">
    <source>
        <dbReference type="ARBA" id="ARBA00023163"/>
    </source>
</evidence>
<dbReference type="PANTHER" id="PTHR30055:SF226">
    <property type="entry name" value="HTH-TYPE TRANSCRIPTIONAL REGULATOR PKSA"/>
    <property type="match status" value="1"/>
</dbReference>
<keyword evidence="4" id="KW-0804">Transcription</keyword>
<dbReference type="Gene3D" id="1.10.357.10">
    <property type="entry name" value="Tetracycline Repressor, domain 2"/>
    <property type="match status" value="1"/>
</dbReference>
<accession>A0A3R9E679</accession>
<keyword evidence="8" id="KW-1185">Reference proteome</keyword>
<dbReference type="InterPro" id="IPR039538">
    <property type="entry name" value="BetI_C"/>
</dbReference>
<evidence type="ECO:0000313" key="8">
    <source>
        <dbReference type="Proteomes" id="UP000267081"/>
    </source>
</evidence>
<organism evidence="7 8">
    <name type="scientific">Amycolatopsis eburnea</name>
    <dbReference type="NCBI Taxonomy" id="2267691"/>
    <lineage>
        <taxon>Bacteria</taxon>
        <taxon>Bacillati</taxon>
        <taxon>Actinomycetota</taxon>
        <taxon>Actinomycetes</taxon>
        <taxon>Pseudonocardiales</taxon>
        <taxon>Pseudonocardiaceae</taxon>
        <taxon>Amycolatopsis</taxon>
    </lineage>
</organism>
<dbReference type="PROSITE" id="PS50977">
    <property type="entry name" value="HTH_TETR_2"/>
    <property type="match status" value="1"/>
</dbReference>
<dbReference type="AlphaFoldDB" id="A0A3R9E679"/>
<feature type="DNA-binding region" description="H-T-H motif" evidence="5">
    <location>
        <begin position="31"/>
        <end position="50"/>
    </location>
</feature>
<keyword evidence="3 5" id="KW-0238">DNA-binding</keyword>
<evidence type="ECO:0000256" key="2">
    <source>
        <dbReference type="ARBA" id="ARBA00023015"/>
    </source>
</evidence>
<dbReference type="PANTHER" id="PTHR30055">
    <property type="entry name" value="HTH-TYPE TRANSCRIPTIONAL REGULATOR RUTR"/>
    <property type="match status" value="1"/>
</dbReference>
<sequence>MPKIVDAGARRLEIADAVFRVIRRDGVDQASLRAVAAEAGLVIGSVRHYFATHDEMIVFAVRTLADRVTARIAERAERIFAGTPDRLEATVRLLAELLPHDETRAAEAEVWLAFTVAARTRPELAAEAERVHEGTRALTRRCLAEADALGSLRPGLNLALEAERLAALLDGLTLGGVTQPGRLPPRLARDVLRRQLESLRA</sequence>
<evidence type="ECO:0000313" key="7">
    <source>
        <dbReference type="EMBL" id="RSD24938.1"/>
    </source>
</evidence>
<dbReference type="InterPro" id="IPR036271">
    <property type="entry name" value="Tet_transcr_reg_TetR-rel_C_sf"/>
</dbReference>
<dbReference type="SUPFAM" id="SSF46689">
    <property type="entry name" value="Homeodomain-like"/>
    <property type="match status" value="1"/>
</dbReference>
<proteinExistence type="predicted"/>
<dbReference type="EMBL" id="RSEC01000014">
    <property type="protein sequence ID" value="RSD24938.1"/>
    <property type="molecule type" value="Genomic_DNA"/>
</dbReference>
<dbReference type="RefSeq" id="WP_125306225.1">
    <property type="nucleotide sequence ID" value="NZ_RSEC01000014.1"/>
</dbReference>
<gene>
    <name evidence="7" type="ORF">EIY87_03745</name>
</gene>
<feature type="domain" description="HTH tetR-type" evidence="6">
    <location>
        <begin position="8"/>
        <end position="68"/>
    </location>
</feature>
<dbReference type="InterPro" id="IPR009057">
    <property type="entry name" value="Homeodomain-like_sf"/>
</dbReference>
<evidence type="ECO:0000259" key="6">
    <source>
        <dbReference type="PROSITE" id="PS50977"/>
    </source>
</evidence>
<protein>
    <submittedName>
        <fullName evidence="7">TetR family transcriptional regulator</fullName>
    </submittedName>
</protein>
<name>A0A3R9E679_9PSEU</name>
<dbReference type="GO" id="GO:0000976">
    <property type="term" value="F:transcription cis-regulatory region binding"/>
    <property type="evidence" value="ECO:0007669"/>
    <property type="project" value="TreeGrafter"/>
</dbReference>
<evidence type="ECO:0000256" key="3">
    <source>
        <dbReference type="ARBA" id="ARBA00023125"/>
    </source>
</evidence>
<keyword evidence="1" id="KW-0678">Repressor</keyword>
<reference evidence="7 8" key="1">
    <citation type="submission" date="2018-12" db="EMBL/GenBank/DDBJ databases">
        <title>Amycolatopsis eburnea sp. nov. actinomycete associate with arbuscular mycorrhiza fungal spore.</title>
        <authorList>
            <person name="Lumyong S."/>
            <person name="Chaiya L."/>
        </authorList>
    </citation>
    <scope>NUCLEOTIDE SEQUENCE [LARGE SCALE GENOMIC DNA]</scope>
    <source>
        <strain evidence="7 8">GLM-1</strain>
    </source>
</reference>
<evidence type="ECO:0000256" key="1">
    <source>
        <dbReference type="ARBA" id="ARBA00022491"/>
    </source>
</evidence>
<keyword evidence="2" id="KW-0805">Transcription regulation</keyword>
<dbReference type="Proteomes" id="UP000267081">
    <property type="component" value="Unassembled WGS sequence"/>
</dbReference>
<dbReference type="Pfam" id="PF13977">
    <property type="entry name" value="TetR_C_6"/>
    <property type="match status" value="1"/>
</dbReference>
<dbReference type="GO" id="GO:0003700">
    <property type="term" value="F:DNA-binding transcription factor activity"/>
    <property type="evidence" value="ECO:0007669"/>
    <property type="project" value="TreeGrafter"/>
</dbReference>
<dbReference type="InterPro" id="IPR050109">
    <property type="entry name" value="HTH-type_TetR-like_transc_reg"/>
</dbReference>
<dbReference type="SUPFAM" id="SSF48498">
    <property type="entry name" value="Tetracyclin repressor-like, C-terminal domain"/>
    <property type="match status" value="1"/>
</dbReference>
<comment type="caution">
    <text evidence="7">The sequence shown here is derived from an EMBL/GenBank/DDBJ whole genome shotgun (WGS) entry which is preliminary data.</text>
</comment>